<proteinExistence type="predicted"/>
<sequence length="211" mass="21945">MTVDGQPLGRGDLVLDAGAVARVVVGVQNLSRSDVDVDSVRLSGAVLGLTFFDYDTRVRTTVPARGSANWTVDLDIRDLDGRATGLMPVEVALRDTDLHTVAKATGTASVHGSLLSIYGLFGLGLLVLMGLLWAVALLPLGRHAAPATWWQRGLRFLPAGCAVGLFGVFALSATRLLSPTTAVDVSLTIISAAACFAVGALLPRLTAARPG</sequence>
<evidence type="ECO:0000313" key="3">
    <source>
        <dbReference type="Proteomes" id="UP000032545"/>
    </source>
</evidence>
<dbReference type="EMBL" id="JYFN01000060">
    <property type="protein sequence ID" value="KJE20436.1"/>
    <property type="molecule type" value="Genomic_DNA"/>
</dbReference>
<accession>A0A0D8B8C7</accession>
<keyword evidence="1" id="KW-0472">Membrane</keyword>
<reference evidence="2 3" key="2">
    <citation type="journal article" date="2016" name="Genome Announc.">
        <title>Permanent Draft Genome Sequences for Two Variants of Frankia sp. Strain CpI1, the First Frankia Strain Isolated from Root Nodules of Comptonia peregrina.</title>
        <authorList>
            <person name="Oshone R."/>
            <person name="Hurst S.G.IV."/>
            <person name="Abebe-Akele F."/>
            <person name="Simpson S."/>
            <person name="Morris K."/>
            <person name="Thomas W.K."/>
            <person name="Tisa L.S."/>
        </authorList>
    </citation>
    <scope>NUCLEOTIDE SEQUENCE [LARGE SCALE GENOMIC DNA]</scope>
    <source>
        <strain evidence="3">CpI1-S</strain>
    </source>
</reference>
<dbReference type="Proteomes" id="UP000032545">
    <property type="component" value="Unassembled WGS sequence"/>
</dbReference>
<evidence type="ECO:0000313" key="2">
    <source>
        <dbReference type="EMBL" id="KJE20436.1"/>
    </source>
</evidence>
<organism evidence="2 3">
    <name type="scientific">Frankia torreyi</name>
    <dbReference type="NCBI Taxonomy" id="1856"/>
    <lineage>
        <taxon>Bacteria</taxon>
        <taxon>Bacillati</taxon>
        <taxon>Actinomycetota</taxon>
        <taxon>Actinomycetes</taxon>
        <taxon>Frankiales</taxon>
        <taxon>Frankiaceae</taxon>
        <taxon>Frankia</taxon>
    </lineage>
</organism>
<keyword evidence="1" id="KW-0812">Transmembrane</keyword>
<dbReference type="OrthoDB" id="4523084at2"/>
<comment type="caution">
    <text evidence="2">The sequence shown here is derived from an EMBL/GenBank/DDBJ whole genome shotgun (WGS) entry which is preliminary data.</text>
</comment>
<dbReference type="RefSeq" id="WP_052681434.1">
    <property type="nucleotide sequence ID" value="NZ_JYFN01000060.1"/>
</dbReference>
<keyword evidence="3" id="KW-1185">Reference proteome</keyword>
<feature type="transmembrane region" description="Helical" evidence="1">
    <location>
        <begin position="153"/>
        <end position="173"/>
    </location>
</feature>
<dbReference type="PATRIC" id="fig|1502723.3.peg.5489"/>
<feature type="transmembrane region" description="Helical" evidence="1">
    <location>
        <begin position="185"/>
        <end position="202"/>
    </location>
</feature>
<gene>
    <name evidence="2" type="ORF">FF36_05268</name>
</gene>
<reference evidence="3" key="1">
    <citation type="submission" date="2015-02" db="EMBL/GenBank/DDBJ databases">
        <title>Draft Genome of Frankia sp. CpI1-S.</title>
        <authorList>
            <person name="Oshone R.T."/>
            <person name="Ngom M."/>
            <person name="Ghodhbane-Gtari F."/>
            <person name="Gtari M."/>
            <person name="Morris K."/>
            <person name="Thomas K."/>
            <person name="Sen A."/>
            <person name="Tisa L.S."/>
        </authorList>
    </citation>
    <scope>NUCLEOTIDE SEQUENCE [LARGE SCALE GENOMIC DNA]</scope>
    <source>
        <strain evidence="3">CpI1-S</strain>
    </source>
</reference>
<feature type="transmembrane region" description="Helical" evidence="1">
    <location>
        <begin position="117"/>
        <end position="141"/>
    </location>
</feature>
<dbReference type="AlphaFoldDB" id="A0A0D8B8C7"/>
<keyword evidence="1" id="KW-1133">Transmembrane helix</keyword>
<evidence type="ECO:0000256" key="1">
    <source>
        <dbReference type="SAM" id="Phobius"/>
    </source>
</evidence>
<protein>
    <submittedName>
        <fullName evidence="2">Uncharacterized protein</fullName>
    </submittedName>
</protein>
<name>A0A0D8B8C7_9ACTN</name>